<feature type="region of interest" description="Disordered" evidence="3">
    <location>
        <begin position="212"/>
        <end position="231"/>
    </location>
</feature>
<dbReference type="Pfam" id="PF00078">
    <property type="entry name" value="RVT_1"/>
    <property type="match status" value="1"/>
</dbReference>
<dbReference type="Gene3D" id="4.10.60.10">
    <property type="entry name" value="Zinc finger, CCHC-type"/>
    <property type="match status" value="1"/>
</dbReference>
<protein>
    <recommendedName>
        <fullName evidence="4">Reverse transcriptase domain-containing protein</fullName>
    </recommendedName>
</protein>
<accession>A0A0F7ZSI6</accession>
<organism evidence="5 6">
    <name type="scientific">Hirsutella minnesotensis 3608</name>
    <dbReference type="NCBI Taxonomy" id="1043627"/>
    <lineage>
        <taxon>Eukaryota</taxon>
        <taxon>Fungi</taxon>
        <taxon>Dikarya</taxon>
        <taxon>Ascomycota</taxon>
        <taxon>Pezizomycotina</taxon>
        <taxon>Sordariomycetes</taxon>
        <taxon>Hypocreomycetidae</taxon>
        <taxon>Hypocreales</taxon>
        <taxon>Ophiocordycipitaceae</taxon>
        <taxon>Hirsutella</taxon>
    </lineage>
</organism>
<dbReference type="SUPFAM" id="SSF57756">
    <property type="entry name" value="Retrovirus zinc finger-like domains"/>
    <property type="match status" value="1"/>
</dbReference>
<feature type="compositionally biased region" description="Low complexity" evidence="3">
    <location>
        <begin position="768"/>
        <end position="778"/>
    </location>
</feature>
<keyword evidence="6" id="KW-1185">Reference proteome</keyword>
<feature type="domain" description="Reverse transcriptase" evidence="4">
    <location>
        <begin position="927"/>
        <end position="1201"/>
    </location>
</feature>
<evidence type="ECO:0000259" key="4">
    <source>
        <dbReference type="PROSITE" id="PS50878"/>
    </source>
</evidence>
<sequence>MAEPEPVALADVGAGLDPSSPSPSTRPTRGTTPSGRVQDTLRSLESATARASKRITLRATRVASAGSEGEKASEVKPRSNGETGKVMLARVLDVLGKMGAEIGELKTRVSEQSDTIRKLCATVYKQSTIIQGQEDLIRELESKVQEASAESRRKHDEYHQEMKEEHQDLRREVIGVKEQLVQLMQKPSAAGEATEPSGHRTTFAAIARSLPASPPTSVRSVSGPTKRHAVSDSLHCTIDTSRVSESDKNKAQIGSIRQAVEAEMRVKHGQETWRCAAVVRESRNGGRVKIVCRDEAELQLVKEAAQKTAVEGARVMRDQLYPVRVDNANRTAVLDTEGQVLPGAIEALSAENRVTIGKISWLSKRESGKAYGSMVVYVTKKSDAERLLEGYYFDLAGESATTHPFEPRTGPIQCFNCQEIGHKAYACKKQRTCGKCANVGHHHKECAATEPKCVPCGGPHESFSWKYLKDFAVVALSEPYARIVDGKVMTSPMGHHNWTKMTPTCVRDASWPIRSMLWIRSDLEAQQVPVPSADLTAAVLRLEEREVLVASVYVEGKNDEALTSAMELLRDLIDRFSGGTGTRTDVVLAGDFNRHDLLWGGDQVPTRRQGEGQPIIDLMEDIGLCSLLPRGTKTWQGPDKESTIDLVLASAELADEVTSCAIHPTEHGSDHRAIQTTFDIRVQERIFQQRLLLRNAPWINIAARVEDEIRPLPWTVGVQAQADQLMRVVSKAVHDLTPRAQPPPYAKRWWTKDLTRLRRTYTYWRNQARAQRRAGQSRPDLERRAKDAAKEYHDNIRRQKKVHWEDFVADETNIWKAAKYMRPNQGFMDDKVPPLRRTDGSVTNGKGEQAEELLGTFFPPLPSRIEPEGEHPRRTAVAMPDLTLQEIEEKVMAAKPWKAPGEDGLPSIVWKKLWHVVKYRVWTLFDASLREGVVPHQWRTAKIVPLKKPGKGDYSLAKAWRPISLLSTLGKILEAVVAERISYAVEAHGLLPANHFGARKRRSADQALVLLQERIYKAWRMGRVLSLISFDVKGAYNGVCKERLLDRMRARGIPDRLVDWVDAFCSDRTASVVVNGHTSEQQLLTQAGLPQGSPLSPVAFLFFNADLVQRRISSNGGSVAFVDDYSAWVTGPTAESNRAGIQSIIDDALDWERRSGATFEADKTTVIHFTRTAERDSVRRFTIKGNDVKPKNSVKLLGVLMDKALRFKEHIARAAAKGLTAAMCLRRLKTASPRTARQLFVATVAPTMDYASNVWSHACGAREATWIERAQRVGAQAITGGFRTVATAVAEAEASVQSFRERHAQAAAKFWIRTQTLPGTHPLTSLRLKLNKRFASPMQRLASKMETVDTKRLEVIHEFALAPWDERVPMTDGTDEIEMKKPDELEGIIIATSSSQRKGLVGMGGVVRDASRNSSSEVLASYSVTLGPSDEQNAYIAGLAAIAMALNCLPAGLRRRDLTVVTSNLSALQVIARPRQQSGQRTVREIYACVEALRKRGCGVSLRWVPAQEEDFSMGPLAKAAAKRATREECVAEPAAFQARSTTLRLLLNGQRHFAAIPERVGKWSKRIDTALPGKHTRKLYDGMEKKEASVLAQLRTGKTRLNSYLRKIEAVESDECACGQSVETVEHFLFRCRRWTSQREIMLQYARGKAGNLSFFLGGKSASDNDKWQPDMEAARATVQFVLATGRLNMDQRSSTDSTINTD</sequence>
<name>A0A0F7ZSI6_9HYPO</name>
<dbReference type="Proteomes" id="UP000054481">
    <property type="component" value="Unassembled WGS sequence"/>
</dbReference>
<dbReference type="InterPro" id="IPR000477">
    <property type="entry name" value="RT_dom"/>
</dbReference>
<dbReference type="GO" id="GO:0003676">
    <property type="term" value="F:nucleic acid binding"/>
    <property type="evidence" value="ECO:0007669"/>
    <property type="project" value="InterPro"/>
</dbReference>
<dbReference type="EMBL" id="KQ030575">
    <property type="protein sequence ID" value="KJZ71428.1"/>
    <property type="molecule type" value="Genomic_DNA"/>
</dbReference>
<dbReference type="InterPro" id="IPR043502">
    <property type="entry name" value="DNA/RNA_pol_sf"/>
</dbReference>
<dbReference type="SUPFAM" id="SSF56219">
    <property type="entry name" value="DNase I-like"/>
    <property type="match status" value="1"/>
</dbReference>
<comment type="subcellular location">
    <subcellularLocation>
        <location evidence="1">Mitochondrion</location>
    </subcellularLocation>
</comment>
<proteinExistence type="predicted"/>
<dbReference type="PANTHER" id="PTHR33481">
    <property type="entry name" value="REVERSE TRANSCRIPTASE"/>
    <property type="match status" value="1"/>
</dbReference>
<evidence type="ECO:0000256" key="2">
    <source>
        <dbReference type="ARBA" id="ARBA00023128"/>
    </source>
</evidence>
<dbReference type="Gene3D" id="3.60.10.10">
    <property type="entry name" value="Endonuclease/exonuclease/phosphatase"/>
    <property type="match status" value="1"/>
</dbReference>
<dbReference type="GO" id="GO:0005739">
    <property type="term" value="C:mitochondrion"/>
    <property type="evidence" value="ECO:0007669"/>
    <property type="project" value="UniProtKB-SubCell"/>
</dbReference>
<dbReference type="CDD" id="cd01650">
    <property type="entry name" value="RT_nLTR_like"/>
    <property type="match status" value="1"/>
</dbReference>
<dbReference type="Pfam" id="PF14529">
    <property type="entry name" value="Exo_endo_phos_2"/>
    <property type="match status" value="1"/>
</dbReference>
<dbReference type="InterPro" id="IPR036397">
    <property type="entry name" value="RNaseH_sf"/>
</dbReference>
<dbReference type="InterPro" id="IPR036875">
    <property type="entry name" value="Znf_CCHC_sf"/>
</dbReference>
<dbReference type="GO" id="GO:0008270">
    <property type="term" value="F:zinc ion binding"/>
    <property type="evidence" value="ECO:0007669"/>
    <property type="project" value="InterPro"/>
</dbReference>
<feature type="region of interest" description="Disordered" evidence="3">
    <location>
        <begin position="768"/>
        <end position="787"/>
    </location>
</feature>
<dbReference type="Gene3D" id="3.30.420.10">
    <property type="entry name" value="Ribonuclease H-like superfamily/Ribonuclease H"/>
    <property type="match status" value="1"/>
</dbReference>
<dbReference type="GO" id="GO:0003824">
    <property type="term" value="F:catalytic activity"/>
    <property type="evidence" value="ECO:0007669"/>
    <property type="project" value="InterPro"/>
</dbReference>
<gene>
    <name evidence="5" type="ORF">HIM_09216</name>
</gene>
<dbReference type="InterPro" id="IPR001878">
    <property type="entry name" value="Znf_CCHC"/>
</dbReference>
<dbReference type="PROSITE" id="PS50878">
    <property type="entry name" value="RT_POL"/>
    <property type="match status" value="1"/>
</dbReference>
<dbReference type="OrthoDB" id="4927418at2759"/>
<dbReference type="SUPFAM" id="SSF56672">
    <property type="entry name" value="DNA/RNA polymerases"/>
    <property type="match status" value="1"/>
</dbReference>
<keyword evidence="2" id="KW-0496">Mitochondrion</keyword>
<dbReference type="PANTHER" id="PTHR33481:SF1">
    <property type="entry name" value="ENDONUCLEASE_EXONUCLEASE_PHOSPHATASE DOMAIN-CONTAINING PROTEIN-RELATED"/>
    <property type="match status" value="1"/>
</dbReference>
<dbReference type="InterPro" id="IPR036691">
    <property type="entry name" value="Endo/exonu/phosph_ase_sf"/>
</dbReference>
<feature type="compositionally biased region" description="Low complexity" evidence="3">
    <location>
        <begin position="18"/>
        <end position="36"/>
    </location>
</feature>
<evidence type="ECO:0000313" key="5">
    <source>
        <dbReference type="EMBL" id="KJZ71428.1"/>
    </source>
</evidence>
<evidence type="ECO:0000313" key="6">
    <source>
        <dbReference type="Proteomes" id="UP000054481"/>
    </source>
</evidence>
<dbReference type="InterPro" id="IPR005135">
    <property type="entry name" value="Endo/exonuclease/phosphatase"/>
</dbReference>
<feature type="compositionally biased region" description="Basic and acidic residues" evidence="3">
    <location>
        <begin position="68"/>
        <end position="79"/>
    </location>
</feature>
<feature type="region of interest" description="Disordered" evidence="3">
    <location>
        <begin position="147"/>
        <end position="167"/>
    </location>
</feature>
<dbReference type="SMART" id="SM00343">
    <property type="entry name" value="ZnF_C2HC"/>
    <property type="match status" value="2"/>
</dbReference>
<feature type="region of interest" description="Disordered" evidence="3">
    <location>
        <begin position="1"/>
        <end position="81"/>
    </location>
</feature>
<evidence type="ECO:0000256" key="3">
    <source>
        <dbReference type="SAM" id="MobiDB-lite"/>
    </source>
</evidence>
<reference evidence="5 6" key="1">
    <citation type="journal article" date="2014" name="Genome Biol. Evol.">
        <title>Comparative genomics and transcriptomics analyses reveal divergent lifestyle features of nematode endoparasitic fungus Hirsutella minnesotensis.</title>
        <authorList>
            <person name="Lai Y."/>
            <person name="Liu K."/>
            <person name="Zhang X."/>
            <person name="Zhang X."/>
            <person name="Li K."/>
            <person name="Wang N."/>
            <person name="Shu C."/>
            <person name="Wu Y."/>
            <person name="Wang C."/>
            <person name="Bushley K.E."/>
            <person name="Xiang M."/>
            <person name="Liu X."/>
        </authorList>
    </citation>
    <scope>NUCLEOTIDE SEQUENCE [LARGE SCALE GENOMIC DNA]</scope>
    <source>
        <strain evidence="5 6">3608</strain>
    </source>
</reference>
<evidence type="ECO:0000256" key="1">
    <source>
        <dbReference type="ARBA" id="ARBA00004173"/>
    </source>
</evidence>